<reference evidence="1 2" key="1">
    <citation type="journal article" date="2017" name="Syst. Appl. Microbiol.">
        <title>Soybeans inoculated with root zone soils of Canadian native legumes harbour diverse and novel Bradyrhizobium spp. that possess agricultural potential.</title>
        <authorList>
            <person name="Bromfield E.S.P."/>
            <person name="Cloutier S."/>
            <person name="Tambong J.T."/>
            <person name="Tran Thi T.V."/>
        </authorList>
    </citation>
    <scope>NUCLEOTIDE SEQUENCE [LARGE SCALE GENOMIC DNA]</scope>
    <source>
        <strain evidence="1 2">39S1MB</strain>
    </source>
</reference>
<organism evidence="1 2">
    <name type="scientific">Bradyrhizobium amphicarpaeae</name>
    <dbReference type="NCBI Taxonomy" id="1404768"/>
    <lineage>
        <taxon>Bacteria</taxon>
        <taxon>Pseudomonadati</taxon>
        <taxon>Pseudomonadota</taxon>
        <taxon>Alphaproteobacteria</taxon>
        <taxon>Hyphomicrobiales</taxon>
        <taxon>Nitrobacteraceae</taxon>
        <taxon>Bradyrhizobium</taxon>
    </lineage>
</organism>
<dbReference type="KEGG" id="brq:CIT40_14985"/>
<dbReference type="AlphaFoldDB" id="A0A2U8PUB3"/>
<name>A0A2U8PUB3_9BRAD</name>
<proteinExistence type="predicted"/>
<evidence type="ECO:0000313" key="2">
    <source>
        <dbReference type="Proteomes" id="UP000215884"/>
    </source>
</evidence>
<evidence type="ECO:0000313" key="1">
    <source>
        <dbReference type="EMBL" id="AWM01211.1"/>
    </source>
</evidence>
<dbReference type="OrthoDB" id="9966036at2"/>
<reference evidence="1 2" key="2">
    <citation type="journal article" date="2019" name="Int. J. Syst. Evol. Microbiol.">
        <title>Description and complete genome sequence of Bradyrhizobium amphicarpaeae sp. nov., harbouring photosystem and nitrogen-fixation genes.</title>
        <authorList>
            <person name="Bromfield E.S.P."/>
            <person name="Cloutier S."/>
            <person name="Nguyen H.D.T."/>
        </authorList>
    </citation>
    <scope>NUCLEOTIDE SEQUENCE [LARGE SCALE GENOMIC DNA]</scope>
    <source>
        <strain evidence="1 2">39S1MB</strain>
    </source>
</reference>
<keyword evidence="2" id="KW-1185">Reference proteome</keyword>
<dbReference type="Proteomes" id="UP000215884">
    <property type="component" value="Chromosome"/>
</dbReference>
<dbReference type="RefSeq" id="WP_094897023.1">
    <property type="nucleotide sequence ID" value="NZ_CP029426.2"/>
</dbReference>
<accession>A0A2U8PUB3</accession>
<dbReference type="EMBL" id="CP029426">
    <property type="protein sequence ID" value="AWM01211.1"/>
    <property type="molecule type" value="Genomic_DNA"/>
</dbReference>
<gene>
    <name evidence="1" type="ORF">CIT40_14985</name>
</gene>
<protein>
    <submittedName>
        <fullName evidence="1">Uncharacterized protein</fullName>
    </submittedName>
</protein>
<sequence length="144" mass="15675">MDQLQKDSFVSLGGPKANGVSDHVLSRLADRLPVRYDAAEGCFFFGGGQFRAAYSPSGLVTQDYGLIIRLLKLDRNGPDAKPALVVFGLHGHGTEQAIKAITANAHLARTLKPHIKQDLFAFLKFDFVEHKCIKSEIIGANSIP</sequence>